<evidence type="ECO:0000313" key="7">
    <source>
        <dbReference type="EMBL" id="PTQ48599.1"/>
    </source>
</evidence>
<protein>
    <recommendedName>
        <fullName evidence="6">Late embryogenesis abundant protein LEA-2 subgroup domain-containing protein</fullName>
    </recommendedName>
</protein>
<evidence type="ECO:0000256" key="1">
    <source>
        <dbReference type="ARBA" id="ARBA00004167"/>
    </source>
</evidence>
<feature type="domain" description="Late embryogenesis abundant protein LEA-2 subgroup" evidence="6">
    <location>
        <begin position="80"/>
        <end position="168"/>
    </location>
</feature>
<keyword evidence="8" id="KW-1185">Reference proteome</keyword>
<organism evidence="7 8">
    <name type="scientific">Marchantia polymorpha</name>
    <name type="common">Common liverwort</name>
    <name type="synonym">Marchantia aquatica</name>
    <dbReference type="NCBI Taxonomy" id="3197"/>
    <lineage>
        <taxon>Eukaryota</taxon>
        <taxon>Viridiplantae</taxon>
        <taxon>Streptophyta</taxon>
        <taxon>Embryophyta</taxon>
        <taxon>Marchantiophyta</taxon>
        <taxon>Marchantiopsida</taxon>
        <taxon>Marchantiidae</taxon>
        <taxon>Marchantiales</taxon>
        <taxon>Marchantiaceae</taxon>
        <taxon>Marchantia</taxon>
    </lineage>
</organism>
<dbReference type="InterPro" id="IPR004864">
    <property type="entry name" value="LEA_2"/>
</dbReference>
<dbReference type="InterPro" id="IPR044839">
    <property type="entry name" value="NDR1-like"/>
</dbReference>
<dbReference type="Pfam" id="PF03168">
    <property type="entry name" value="LEA_2"/>
    <property type="match status" value="1"/>
</dbReference>
<sequence>MREPKPGKRSRKKCVLCCCGICTAVIVLVIVILIILAFTVFKPKDPELTVNSVTLNGLDVNLANILTSPNPSVGIDLDTKVTVKNPNYASFKYRNTTAYIYYHGKEIGDSSIEAGEIKSRSSAQLDLPVSVKITGDLFNSNLTTDLLSGILPVATRVEIRGTANFLNIIKLKNARSNSYCELQIFLSNSTLKDIDCKNKFKI</sequence>
<dbReference type="GO" id="GO:0016020">
    <property type="term" value="C:membrane"/>
    <property type="evidence" value="ECO:0007669"/>
    <property type="project" value="UniProtKB-SubCell"/>
</dbReference>
<dbReference type="PANTHER" id="PTHR31234:SF65">
    <property type="entry name" value="LATE EMBRYOGENESIS ABUNDANT PROTEIN, LEA_2 SUBGROUP"/>
    <property type="match status" value="1"/>
</dbReference>
<dbReference type="AlphaFoldDB" id="A0A2R6XR66"/>
<keyword evidence="2 5" id="KW-0812">Transmembrane</keyword>
<evidence type="ECO:0000313" key="8">
    <source>
        <dbReference type="Proteomes" id="UP000244005"/>
    </source>
</evidence>
<keyword evidence="4 5" id="KW-0472">Membrane</keyword>
<evidence type="ECO:0000256" key="2">
    <source>
        <dbReference type="ARBA" id="ARBA00022692"/>
    </source>
</evidence>
<gene>
    <name evidence="7" type="ORF">MARPO_0005s0222</name>
</gene>
<dbReference type="EMBL" id="KZ772677">
    <property type="protein sequence ID" value="PTQ48599.1"/>
    <property type="molecule type" value="Genomic_DNA"/>
</dbReference>
<dbReference type="Proteomes" id="UP000244005">
    <property type="component" value="Unassembled WGS sequence"/>
</dbReference>
<proteinExistence type="predicted"/>
<evidence type="ECO:0000259" key="6">
    <source>
        <dbReference type="Pfam" id="PF03168"/>
    </source>
</evidence>
<accession>A0A2R6XR66</accession>
<name>A0A2R6XR66_MARPO</name>
<dbReference type="GO" id="GO:0098542">
    <property type="term" value="P:defense response to other organism"/>
    <property type="evidence" value="ECO:0007669"/>
    <property type="project" value="InterPro"/>
</dbReference>
<feature type="transmembrane region" description="Helical" evidence="5">
    <location>
        <begin position="14"/>
        <end position="41"/>
    </location>
</feature>
<reference evidence="8" key="1">
    <citation type="journal article" date="2017" name="Cell">
        <title>Insights into land plant evolution garnered from the Marchantia polymorpha genome.</title>
        <authorList>
            <person name="Bowman J.L."/>
            <person name="Kohchi T."/>
            <person name="Yamato K.T."/>
            <person name="Jenkins J."/>
            <person name="Shu S."/>
            <person name="Ishizaki K."/>
            <person name="Yamaoka S."/>
            <person name="Nishihama R."/>
            <person name="Nakamura Y."/>
            <person name="Berger F."/>
            <person name="Adam C."/>
            <person name="Aki S.S."/>
            <person name="Althoff F."/>
            <person name="Araki T."/>
            <person name="Arteaga-Vazquez M.A."/>
            <person name="Balasubrmanian S."/>
            <person name="Barry K."/>
            <person name="Bauer D."/>
            <person name="Boehm C.R."/>
            <person name="Briginshaw L."/>
            <person name="Caballero-Perez J."/>
            <person name="Catarino B."/>
            <person name="Chen F."/>
            <person name="Chiyoda S."/>
            <person name="Chovatia M."/>
            <person name="Davies K.M."/>
            <person name="Delmans M."/>
            <person name="Demura T."/>
            <person name="Dierschke T."/>
            <person name="Dolan L."/>
            <person name="Dorantes-Acosta A.E."/>
            <person name="Eklund D.M."/>
            <person name="Florent S.N."/>
            <person name="Flores-Sandoval E."/>
            <person name="Fujiyama A."/>
            <person name="Fukuzawa H."/>
            <person name="Galik B."/>
            <person name="Grimanelli D."/>
            <person name="Grimwood J."/>
            <person name="Grossniklaus U."/>
            <person name="Hamada T."/>
            <person name="Haseloff J."/>
            <person name="Hetherington A.J."/>
            <person name="Higo A."/>
            <person name="Hirakawa Y."/>
            <person name="Hundley H.N."/>
            <person name="Ikeda Y."/>
            <person name="Inoue K."/>
            <person name="Inoue S.I."/>
            <person name="Ishida S."/>
            <person name="Jia Q."/>
            <person name="Kakita M."/>
            <person name="Kanazawa T."/>
            <person name="Kawai Y."/>
            <person name="Kawashima T."/>
            <person name="Kennedy M."/>
            <person name="Kinose K."/>
            <person name="Kinoshita T."/>
            <person name="Kohara Y."/>
            <person name="Koide E."/>
            <person name="Komatsu K."/>
            <person name="Kopischke S."/>
            <person name="Kubo M."/>
            <person name="Kyozuka J."/>
            <person name="Lagercrantz U."/>
            <person name="Lin S.S."/>
            <person name="Lindquist E."/>
            <person name="Lipzen A.M."/>
            <person name="Lu C.W."/>
            <person name="De Luna E."/>
            <person name="Martienssen R.A."/>
            <person name="Minamino N."/>
            <person name="Mizutani M."/>
            <person name="Mizutani M."/>
            <person name="Mochizuki N."/>
            <person name="Monte I."/>
            <person name="Mosher R."/>
            <person name="Nagasaki H."/>
            <person name="Nakagami H."/>
            <person name="Naramoto S."/>
            <person name="Nishitani K."/>
            <person name="Ohtani M."/>
            <person name="Okamoto T."/>
            <person name="Okumura M."/>
            <person name="Phillips J."/>
            <person name="Pollak B."/>
            <person name="Reinders A."/>
            <person name="Rovekamp M."/>
            <person name="Sano R."/>
            <person name="Sawa S."/>
            <person name="Schmid M.W."/>
            <person name="Shirakawa M."/>
            <person name="Solano R."/>
            <person name="Spunde A."/>
            <person name="Suetsugu N."/>
            <person name="Sugano S."/>
            <person name="Sugiyama A."/>
            <person name="Sun R."/>
            <person name="Suzuki Y."/>
            <person name="Takenaka M."/>
            <person name="Takezawa D."/>
            <person name="Tomogane H."/>
            <person name="Tsuzuki M."/>
            <person name="Ueda T."/>
            <person name="Umeda M."/>
            <person name="Ward J.M."/>
            <person name="Watanabe Y."/>
            <person name="Yazaki K."/>
            <person name="Yokoyama R."/>
            <person name="Yoshitake Y."/>
            <person name="Yotsui I."/>
            <person name="Zachgo S."/>
            <person name="Schmutz J."/>
        </authorList>
    </citation>
    <scope>NUCLEOTIDE SEQUENCE [LARGE SCALE GENOMIC DNA]</scope>
    <source>
        <strain evidence="8">Tak-1</strain>
    </source>
</reference>
<comment type="subcellular location">
    <subcellularLocation>
        <location evidence="1">Membrane</location>
        <topology evidence="1">Single-pass membrane protein</topology>
    </subcellularLocation>
</comment>
<keyword evidence="3 5" id="KW-1133">Transmembrane helix</keyword>
<dbReference type="Gene3D" id="2.60.40.1820">
    <property type="match status" value="1"/>
</dbReference>
<dbReference type="SUPFAM" id="SSF117070">
    <property type="entry name" value="LEA14-like"/>
    <property type="match status" value="1"/>
</dbReference>
<evidence type="ECO:0000256" key="3">
    <source>
        <dbReference type="ARBA" id="ARBA00022989"/>
    </source>
</evidence>
<dbReference type="OMA" id="PTANCEH"/>
<evidence type="ECO:0000256" key="4">
    <source>
        <dbReference type="ARBA" id="ARBA00023136"/>
    </source>
</evidence>
<dbReference type="OrthoDB" id="764273at2759"/>
<dbReference type="PANTHER" id="PTHR31234">
    <property type="entry name" value="LATE EMBRYOGENESIS ABUNDANT (LEA) HYDROXYPROLINE-RICH GLYCOPROTEIN FAMILY"/>
    <property type="match status" value="1"/>
</dbReference>
<evidence type="ECO:0000256" key="5">
    <source>
        <dbReference type="SAM" id="Phobius"/>
    </source>
</evidence>